<comment type="caution">
    <text evidence="2">The sequence shown here is derived from an EMBL/GenBank/DDBJ whole genome shotgun (WGS) entry which is preliminary data.</text>
</comment>
<reference evidence="2 3" key="1">
    <citation type="submission" date="2018-04" db="EMBL/GenBank/DDBJ databases">
        <title>The genome of golden apple snail Pomacea canaliculata provides insight into stress tolerance and invasive adaptation.</title>
        <authorList>
            <person name="Liu C."/>
            <person name="Liu B."/>
            <person name="Ren Y."/>
            <person name="Zhang Y."/>
            <person name="Wang H."/>
            <person name="Li S."/>
            <person name="Jiang F."/>
            <person name="Yin L."/>
            <person name="Zhang G."/>
            <person name="Qian W."/>
            <person name="Fan W."/>
        </authorList>
    </citation>
    <scope>NUCLEOTIDE SEQUENCE [LARGE SCALE GENOMIC DNA]</scope>
    <source>
        <strain evidence="2">SZHN2017</strain>
        <tissue evidence="2">Muscle</tissue>
    </source>
</reference>
<dbReference type="Proteomes" id="UP000245119">
    <property type="component" value="Linkage Group LG4"/>
</dbReference>
<proteinExistence type="predicted"/>
<dbReference type="EMBL" id="PZQS01000004">
    <property type="protein sequence ID" value="PVD32909.1"/>
    <property type="molecule type" value="Genomic_DNA"/>
</dbReference>
<evidence type="ECO:0000313" key="3">
    <source>
        <dbReference type="Proteomes" id="UP000245119"/>
    </source>
</evidence>
<dbReference type="InterPro" id="IPR036465">
    <property type="entry name" value="vWFA_dom_sf"/>
</dbReference>
<protein>
    <recommendedName>
        <fullName evidence="4">VWFA domain-containing protein</fullName>
    </recommendedName>
</protein>
<dbReference type="OrthoDB" id="6132182at2759"/>
<dbReference type="AlphaFoldDB" id="A0A2T7PHL3"/>
<keyword evidence="3" id="KW-1185">Reference proteome</keyword>
<feature type="compositionally biased region" description="Basic residues" evidence="1">
    <location>
        <begin position="163"/>
        <end position="178"/>
    </location>
</feature>
<dbReference type="Gene3D" id="3.40.50.410">
    <property type="entry name" value="von Willebrand factor, type A domain"/>
    <property type="match status" value="1"/>
</dbReference>
<evidence type="ECO:0000256" key="1">
    <source>
        <dbReference type="SAM" id="MobiDB-lite"/>
    </source>
</evidence>
<organism evidence="2 3">
    <name type="scientific">Pomacea canaliculata</name>
    <name type="common">Golden apple snail</name>
    <dbReference type="NCBI Taxonomy" id="400727"/>
    <lineage>
        <taxon>Eukaryota</taxon>
        <taxon>Metazoa</taxon>
        <taxon>Spiralia</taxon>
        <taxon>Lophotrochozoa</taxon>
        <taxon>Mollusca</taxon>
        <taxon>Gastropoda</taxon>
        <taxon>Caenogastropoda</taxon>
        <taxon>Architaenioglossa</taxon>
        <taxon>Ampullarioidea</taxon>
        <taxon>Ampullariidae</taxon>
        <taxon>Pomacea</taxon>
    </lineage>
</organism>
<gene>
    <name evidence="2" type="ORF">C0Q70_08356</name>
</gene>
<sequence>MGKEDSYVICKPQGASSCSRILRGNAKHSGKDIHMKDVETIVRMTDVITTRQHGGVSACDDFVLVMDGSDSVRSWEGVMRDYMAVTSLRFQNVDNSIGVIVFGTNVTAQSSDTMLPLLKNKVRLAEMIENKLRFPHSGGTGTTAAIQRRSVAKQHLQHTPQDHHHRHRRPRPQPHQRTHSFVTPSCSYPLVYDSFTSSCRKCLGSVLCVKARKRERERRARKKKKEEQSAPQCATYVPCASGQSFNDTSCQCNALAVSRRVLSRGFEQSTLALVVEEQCCLTYRDAVHHKSTIPFQDYVDACSTLRLVYLPSDWTPQPAHVFAPFPLHRVSLLSNSTVLTVLVTVQFRAVLLVRSLTVRTVNATSVHLRAVLMTRPGTPRLANAWDVQFRAVLLVRSWTVVYAAASSAKQGLVLKDKDKTQTTVCVKCVQSRAVLLVKDGTLKTASVNYHRQKDRHEKENKRKDRMHAHILLLLILSKVQLYHLQLRPSMYPTTGLQFEQDYVVRHVFHCCGHSLLFAECRTPMFLDPTTSTCRKMPHYYVLGPNYINMSMRLSSVLRPNHINMSMYLTFIKVFESSLSAGQLTPTCNPPLVYNNSSRACEPCLPPLTYDYVSRSCRKEISSSLTHTVNLCRLKSQSAGRQCGVTPVVTLMRLGVHAFFADLCMISTVSTALDEVSHHHQESAVTASMASQEPSATFVTLGFSDVKTVVHPPSPQ</sequence>
<evidence type="ECO:0008006" key="4">
    <source>
        <dbReference type="Google" id="ProtNLM"/>
    </source>
</evidence>
<feature type="region of interest" description="Disordered" evidence="1">
    <location>
        <begin position="149"/>
        <end position="180"/>
    </location>
</feature>
<evidence type="ECO:0000313" key="2">
    <source>
        <dbReference type="EMBL" id="PVD32909.1"/>
    </source>
</evidence>
<dbReference type="SUPFAM" id="SSF53300">
    <property type="entry name" value="vWA-like"/>
    <property type="match status" value="1"/>
</dbReference>
<name>A0A2T7PHL3_POMCA</name>
<accession>A0A2T7PHL3</accession>